<evidence type="ECO:0000313" key="2">
    <source>
        <dbReference type="EMBL" id="MQL85518.1"/>
    </source>
</evidence>
<dbReference type="Proteomes" id="UP000652761">
    <property type="component" value="Unassembled WGS sequence"/>
</dbReference>
<feature type="compositionally biased region" description="Basic and acidic residues" evidence="1">
    <location>
        <begin position="78"/>
        <end position="93"/>
    </location>
</feature>
<accession>A0A843UPV9</accession>
<comment type="caution">
    <text evidence="2">The sequence shown here is derived from an EMBL/GenBank/DDBJ whole genome shotgun (WGS) entry which is preliminary data.</text>
</comment>
<proteinExistence type="predicted"/>
<feature type="region of interest" description="Disordered" evidence="1">
    <location>
        <begin position="20"/>
        <end position="118"/>
    </location>
</feature>
<organism evidence="2 3">
    <name type="scientific">Colocasia esculenta</name>
    <name type="common">Wild taro</name>
    <name type="synonym">Arum esculentum</name>
    <dbReference type="NCBI Taxonomy" id="4460"/>
    <lineage>
        <taxon>Eukaryota</taxon>
        <taxon>Viridiplantae</taxon>
        <taxon>Streptophyta</taxon>
        <taxon>Embryophyta</taxon>
        <taxon>Tracheophyta</taxon>
        <taxon>Spermatophyta</taxon>
        <taxon>Magnoliopsida</taxon>
        <taxon>Liliopsida</taxon>
        <taxon>Araceae</taxon>
        <taxon>Aroideae</taxon>
        <taxon>Colocasieae</taxon>
        <taxon>Colocasia</taxon>
    </lineage>
</organism>
<evidence type="ECO:0000313" key="3">
    <source>
        <dbReference type="Proteomes" id="UP000652761"/>
    </source>
</evidence>
<sequence>MVGRGSLGETRAFRISLLKGERKSRSSSAGAFPSAHWTIASTRRSRSTTRRRHLASSCSELAEPSRADPWEFAATTERGGRGAATERRGERPRHSLTAPFASSPDANGAVSPPAHPEAPGGREIIGATIPLAVLVAEKPPELVVQPTGPAGLGRCPSTAASVPGVQPFPGQLLARRPLAQGRRCWRLRGRC</sequence>
<gene>
    <name evidence="2" type="ORF">Taro_018038</name>
</gene>
<keyword evidence="3" id="KW-1185">Reference proteome</keyword>
<reference evidence="2" key="1">
    <citation type="submission" date="2017-07" db="EMBL/GenBank/DDBJ databases">
        <title>Taro Niue Genome Assembly and Annotation.</title>
        <authorList>
            <person name="Atibalentja N."/>
            <person name="Keating K."/>
            <person name="Fields C.J."/>
        </authorList>
    </citation>
    <scope>NUCLEOTIDE SEQUENCE</scope>
    <source>
        <strain evidence="2">Niue_2</strain>
        <tissue evidence="2">Leaf</tissue>
    </source>
</reference>
<name>A0A843UPV9_COLES</name>
<dbReference type="AlphaFoldDB" id="A0A843UPV9"/>
<protein>
    <submittedName>
        <fullName evidence="2">Uncharacterized protein</fullName>
    </submittedName>
</protein>
<evidence type="ECO:0000256" key="1">
    <source>
        <dbReference type="SAM" id="MobiDB-lite"/>
    </source>
</evidence>
<feature type="compositionally biased region" description="Basic residues" evidence="1">
    <location>
        <begin position="43"/>
        <end position="54"/>
    </location>
</feature>
<dbReference type="EMBL" id="NMUH01000833">
    <property type="protein sequence ID" value="MQL85518.1"/>
    <property type="molecule type" value="Genomic_DNA"/>
</dbReference>